<protein>
    <submittedName>
        <fullName evidence="1">Uncharacterized protein</fullName>
    </submittedName>
</protein>
<gene>
    <name evidence="1" type="ORF">QE408_000283</name>
</gene>
<evidence type="ECO:0000313" key="2">
    <source>
        <dbReference type="Proteomes" id="UP001224781"/>
    </source>
</evidence>
<reference evidence="1 2" key="1">
    <citation type="submission" date="2023-07" db="EMBL/GenBank/DDBJ databases">
        <title>Functional and genomic diversity of the sorghum phyllosphere microbiome.</title>
        <authorList>
            <person name="Shade A."/>
        </authorList>
    </citation>
    <scope>NUCLEOTIDE SEQUENCE [LARGE SCALE GENOMIC DNA]</scope>
    <source>
        <strain evidence="1 2">SORGH_AS_1126</strain>
    </source>
</reference>
<name>A0ABU0UDY9_9HYPH</name>
<proteinExistence type="predicted"/>
<dbReference type="RefSeq" id="WP_306927910.1">
    <property type="nucleotide sequence ID" value="NZ_JAUTBL010000001.1"/>
</dbReference>
<sequence>MERPKGFALVQVTKHIADLKNDPSHELSAGTMQTYLGRDYSTYAAEIANRGTFIPYEALSDFGRKYADDTADLMKRITLALNFKHITIDGSATAKQRERLDAFMGDAEELLQIYRNEFEYDPERDIPQPYLSDRAFLVSYHEDGVGRPYDRAYQALENYEVYLPMRPDDSQVNRALSVNFLQRRWLETLIEEPQPELDPARLDRIRALAKRDF</sequence>
<organism evidence="1 2">
    <name type="scientific">Agrobacterium larrymoorei</name>
    <dbReference type="NCBI Taxonomy" id="160699"/>
    <lineage>
        <taxon>Bacteria</taxon>
        <taxon>Pseudomonadati</taxon>
        <taxon>Pseudomonadota</taxon>
        <taxon>Alphaproteobacteria</taxon>
        <taxon>Hyphomicrobiales</taxon>
        <taxon>Rhizobiaceae</taxon>
        <taxon>Rhizobium/Agrobacterium group</taxon>
        <taxon>Agrobacterium</taxon>
    </lineage>
</organism>
<accession>A0ABU0UDY9</accession>
<comment type="caution">
    <text evidence="1">The sequence shown here is derived from an EMBL/GenBank/DDBJ whole genome shotgun (WGS) entry which is preliminary data.</text>
</comment>
<evidence type="ECO:0000313" key="1">
    <source>
        <dbReference type="EMBL" id="MDQ1183161.1"/>
    </source>
</evidence>
<keyword evidence="2" id="KW-1185">Reference proteome</keyword>
<dbReference type="Proteomes" id="UP001224781">
    <property type="component" value="Unassembled WGS sequence"/>
</dbReference>
<dbReference type="EMBL" id="JAUTBL010000001">
    <property type="protein sequence ID" value="MDQ1183161.1"/>
    <property type="molecule type" value="Genomic_DNA"/>
</dbReference>